<evidence type="ECO:0000259" key="2">
    <source>
        <dbReference type="Pfam" id="PF08770"/>
    </source>
</evidence>
<keyword evidence="1" id="KW-0732">Signal</keyword>
<organism evidence="4 5">
    <name type="scientific">Methylocystis bryophila</name>
    <dbReference type="NCBI Taxonomy" id="655015"/>
    <lineage>
        <taxon>Bacteria</taxon>
        <taxon>Pseudomonadati</taxon>
        <taxon>Pseudomonadota</taxon>
        <taxon>Alphaproteobacteria</taxon>
        <taxon>Hyphomicrobiales</taxon>
        <taxon>Methylocystaceae</taxon>
        <taxon>Methylocystis</taxon>
    </lineage>
</organism>
<dbReference type="KEGG" id="mbry:B1812_05540"/>
<dbReference type="AlphaFoldDB" id="A0A1W6MSN1"/>
<dbReference type="RefSeq" id="WP_085770694.1">
    <property type="nucleotide sequence ID" value="NZ_AP027149.1"/>
</dbReference>
<sequence length="264" mass="28388">MTQHAPHRCVAFLLAFGLTAGAVLTAQAETADVWPDISRDIFPGKSVGLDQTIALEAPARAEDAAIVPMTLRFKVGGVRRATLVIDQNPMPMAAAFEIGPNAGVSFIETRVRVNSYTNVHAVAETDDGSLHAEVKFVKAAGGCSAPAGKNMDEAAANLGKMKYREFKSSSADLREAQIMIRHPNSSGMQMDQVTHLYIPAHYVEKVEVRQGADLIFAMEGGISLSEDPVFRFDYKPNGAKTISVEAHDTKGAVFKSEWPIGDAS</sequence>
<dbReference type="InterPro" id="IPR032711">
    <property type="entry name" value="SoxY"/>
</dbReference>
<keyword evidence="5" id="KW-1185">Reference proteome</keyword>
<dbReference type="EMBL" id="CP019948">
    <property type="protein sequence ID" value="ARN80621.1"/>
    <property type="molecule type" value="Genomic_DNA"/>
</dbReference>
<dbReference type="STRING" id="655015.B1812_05540"/>
<dbReference type="InterPro" id="IPR014756">
    <property type="entry name" value="Ig_E-set"/>
</dbReference>
<gene>
    <name evidence="4" type="ORF">B1812_05540</name>
</gene>
<dbReference type="Pfam" id="PF08770">
    <property type="entry name" value="SoxZ"/>
    <property type="match status" value="1"/>
</dbReference>
<name>A0A1W6MSN1_9HYPH</name>
<dbReference type="Gene3D" id="2.60.40.2470">
    <property type="entry name" value="SoxY domain"/>
    <property type="match status" value="1"/>
</dbReference>
<dbReference type="InterPro" id="IPR013783">
    <property type="entry name" value="Ig-like_fold"/>
</dbReference>
<protein>
    <submittedName>
        <fullName evidence="4">Quinoprotein dehydrogenase-associated SoxYZ-like carrier</fullName>
    </submittedName>
</protein>
<dbReference type="Pfam" id="PF13501">
    <property type="entry name" value="SoxY"/>
    <property type="match status" value="1"/>
</dbReference>
<feature type="domain" description="Sulphur oxidation protein SoxZ" evidence="2">
    <location>
        <begin position="169"/>
        <end position="258"/>
    </location>
</feature>
<evidence type="ECO:0000256" key="1">
    <source>
        <dbReference type="SAM" id="SignalP"/>
    </source>
</evidence>
<dbReference type="InterPro" id="IPR030831">
    <property type="entry name" value="Fuse-rel_SoxYZ"/>
</dbReference>
<feature type="domain" description="Ig-like SoxY" evidence="3">
    <location>
        <begin position="48"/>
        <end position="143"/>
    </location>
</feature>
<proteinExistence type="predicted"/>
<dbReference type="Proteomes" id="UP000193978">
    <property type="component" value="Chromosome"/>
</dbReference>
<dbReference type="Gene3D" id="2.60.40.10">
    <property type="entry name" value="Immunoglobulins"/>
    <property type="match status" value="1"/>
</dbReference>
<dbReference type="OrthoDB" id="8538315at2"/>
<dbReference type="SUPFAM" id="SSF81296">
    <property type="entry name" value="E set domains"/>
    <property type="match status" value="1"/>
</dbReference>
<evidence type="ECO:0000313" key="4">
    <source>
        <dbReference type="EMBL" id="ARN80621.1"/>
    </source>
</evidence>
<feature type="signal peptide" evidence="1">
    <location>
        <begin position="1"/>
        <end position="28"/>
    </location>
</feature>
<evidence type="ECO:0000259" key="3">
    <source>
        <dbReference type="Pfam" id="PF13501"/>
    </source>
</evidence>
<dbReference type="InterPro" id="IPR038162">
    <property type="entry name" value="SoxY_sf"/>
</dbReference>
<reference evidence="4 5" key="1">
    <citation type="submission" date="2017-02" db="EMBL/GenBank/DDBJ databases">
        <authorList>
            <person name="Peterson S.W."/>
        </authorList>
    </citation>
    <scope>NUCLEOTIDE SEQUENCE [LARGE SCALE GENOMIC DNA]</scope>
    <source>
        <strain evidence="4 5">S285</strain>
    </source>
</reference>
<dbReference type="NCBIfam" id="TIGR04557">
    <property type="entry name" value="fuse_rel_SoxYZ"/>
    <property type="match status" value="1"/>
</dbReference>
<accession>A0A1W6MSN1</accession>
<evidence type="ECO:0000313" key="5">
    <source>
        <dbReference type="Proteomes" id="UP000193978"/>
    </source>
</evidence>
<feature type="chain" id="PRO_5010874918" evidence="1">
    <location>
        <begin position="29"/>
        <end position="264"/>
    </location>
</feature>
<dbReference type="InterPro" id="IPR014880">
    <property type="entry name" value="SoxZ_dom"/>
</dbReference>